<dbReference type="RefSeq" id="WP_386114260.1">
    <property type="nucleotide sequence ID" value="NZ_JBHTKM010000017.1"/>
</dbReference>
<dbReference type="Gene3D" id="3.30.565.10">
    <property type="entry name" value="Histidine kinase-like ATPase, C-terminal domain"/>
    <property type="match status" value="1"/>
</dbReference>
<dbReference type="GO" id="GO:0004673">
    <property type="term" value="F:protein histidine kinase activity"/>
    <property type="evidence" value="ECO:0007669"/>
    <property type="project" value="UniProtKB-EC"/>
</dbReference>
<keyword evidence="9" id="KW-0732">Signal</keyword>
<protein>
    <recommendedName>
        <fullName evidence="2">histidine kinase</fullName>
        <ecNumber evidence="2">2.7.13.3</ecNumber>
    </recommendedName>
</protein>
<keyword evidence="6 11" id="KW-0418">Kinase</keyword>
<keyword evidence="8" id="KW-0812">Transmembrane</keyword>
<dbReference type="InterPro" id="IPR011495">
    <property type="entry name" value="Sig_transdc_His_kin_sub2_dim/P"/>
</dbReference>
<evidence type="ECO:0000256" key="1">
    <source>
        <dbReference type="ARBA" id="ARBA00000085"/>
    </source>
</evidence>
<dbReference type="SUPFAM" id="SSF55874">
    <property type="entry name" value="ATPase domain of HSP90 chaperone/DNA topoisomerase II/histidine kinase"/>
    <property type="match status" value="1"/>
</dbReference>
<feature type="signal peptide" evidence="9">
    <location>
        <begin position="1"/>
        <end position="20"/>
    </location>
</feature>
<evidence type="ECO:0000256" key="2">
    <source>
        <dbReference type="ARBA" id="ARBA00012438"/>
    </source>
</evidence>
<organism evidence="11 12">
    <name type="scientific">Winogradskyella rapida</name>
    <dbReference type="NCBI Taxonomy" id="549701"/>
    <lineage>
        <taxon>Bacteria</taxon>
        <taxon>Pseudomonadati</taxon>
        <taxon>Bacteroidota</taxon>
        <taxon>Flavobacteriia</taxon>
        <taxon>Flavobacteriales</taxon>
        <taxon>Flavobacteriaceae</taxon>
        <taxon>Winogradskyella</taxon>
    </lineage>
</organism>
<proteinExistence type="predicted"/>
<dbReference type="EMBL" id="JBHTKM010000017">
    <property type="protein sequence ID" value="MFD1015070.1"/>
    <property type="molecule type" value="Genomic_DNA"/>
</dbReference>
<evidence type="ECO:0000259" key="10">
    <source>
        <dbReference type="Pfam" id="PF07568"/>
    </source>
</evidence>
<dbReference type="Proteomes" id="UP001597086">
    <property type="component" value="Unassembled WGS sequence"/>
</dbReference>
<evidence type="ECO:0000313" key="12">
    <source>
        <dbReference type="Proteomes" id="UP001597086"/>
    </source>
</evidence>
<dbReference type="Gene3D" id="1.25.40.10">
    <property type="entry name" value="Tetratricopeptide repeat domain"/>
    <property type="match status" value="1"/>
</dbReference>
<dbReference type="InterPro" id="IPR036890">
    <property type="entry name" value="HATPase_C_sf"/>
</dbReference>
<evidence type="ECO:0000256" key="5">
    <source>
        <dbReference type="ARBA" id="ARBA00022741"/>
    </source>
</evidence>
<keyword evidence="5" id="KW-0547">Nucleotide-binding</keyword>
<evidence type="ECO:0000256" key="9">
    <source>
        <dbReference type="SAM" id="SignalP"/>
    </source>
</evidence>
<evidence type="ECO:0000256" key="3">
    <source>
        <dbReference type="ARBA" id="ARBA00022553"/>
    </source>
</evidence>
<keyword evidence="4 11" id="KW-0808">Transferase</keyword>
<keyword evidence="8" id="KW-1133">Transmembrane helix</keyword>
<evidence type="ECO:0000256" key="8">
    <source>
        <dbReference type="SAM" id="Phobius"/>
    </source>
</evidence>
<evidence type="ECO:0000313" key="11">
    <source>
        <dbReference type="EMBL" id="MFD1015070.1"/>
    </source>
</evidence>
<feature type="transmembrane region" description="Helical" evidence="8">
    <location>
        <begin position="331"/>
        <end position="350"/>
    </location>
</feature>
<accession>A0ABW3KQ56</accession>
<feature type="chain" id="PRO_5045890036" description="histidine kinase" evidence="9">
    <location>
        <begin position="21"/>
        <end position="575"/>
    </location>
</feature>
<keyword evidence="12" id="KW-1185">Reference proteome</keyword>
<dbReference type="Pfam" id="PF07568">
    <property type="entry name" value="HisKA_2"/>
    <property type="match status" value="1"/>
</dbReference>
<evidence type="ECO:0000256" key="4">
    <source>
        <dbReference type="ARBA" id="ARBA00022679"/>
    </source>
</evidence>
<sequence>MKVFLILIALLSSFCGFSQDSNYDEFYKTIEKRVFYHEHAKLLDEINVVLANNPDGYSTSEIENLKVLKVQALVDANLLDEGLALSNEILSENHLTPYHLTSLLIQRALIYEILEEFQKSFDDLSAAKVYIDKDQRIKTKYYAIWLIRMSSWYRVQDKKEQSYHLALKAKEFAEAQHNLSKSSEAGILLAFYHSDHKNYDEAIALNNKAIAVGKALNNKISVTYLYLNLSGIYKKLDQERLSNIYIDSAFNHIKNTDYLEIKSTSYKMKSEASEARQLLDSALYYYKTAVDYEKAHNFNLKTIKINEQTLDFELKKEQIEKEKVVTENKTLYKNLLLIFIIALVLLAFLIQEIKRKKQTDRQKLIIEKEALKLEQTVKDKTFLIHEINHRVKNNLAVILSLIEIQGQESNKTTEEQIKQLHDRVNTIALGHQLFSYDLDTAEKSFVNMETYAKTVFETKRSATTKPFSYDIEASKVELMVDIALPFGLVLNELITNSIKHAKPSNAKVLALNLNISLQDQNIQVIYKDNGAEFPTPQNSEAMGLYIVEGMLNQISASYTREQSTFFITIPYAKNS</sequence>
<dbReference type="Gene3D" id="3.30.450.20">
    <property type="entry name" value="PAS domain"/>
    <property type="match status" value="1"/>
</dbReference>
<comment type="catalytic activity">
    <reaction evidence="1">
        <text>ATP + protein L-histidine = ADP + protein N-phospho-L-histidine.</text>
        <dbReference type="EC" id="2.7.13.3"/>
    </reaction>
</comment>
<comment type="caution">
    <text evidence="11">The sequence shown here is derived from an EMBL/GenBank/DDBJ whole genome shotgun (WGS) entry which is preliminary data.</text>
</comment>
<keyword evidence="8" id="KW-0472">Membrane</keyword>
<evidence type="ECO:0000256" key="6">
    <source>
        <dbReference type="ARBA" id="ARBA00022777"/>
    </source>
</evidence>
<reference evidence="12" key="1">
    <citation type="journal article" date="2019" name="Int. J. Syst. Evol. Microbiol.">
        <title>The Global Catalogue of Microorganisms (GCM) 10K type strain sequencing project: providing services to taxonomists for standard genome sequencing and annotation.</title>
        <authorList>
            <consortium name="The Broad Institute Genomics Platform"/>
            <consortium name="The Broad Institute Genome Sequencing Center for Infectious Disease"/>
            <person name="Wu L."/>
            <person name="Ma J."/>
        </authorList>
    </citation>
    <scope>NUCLEOTIDE SEQUENCE [LARGE SCALE GENOMIC DNA]</scope>
    <source>
        <strain evidence="12">CCUG 56098</strain>
    </source>
</reference>
<feature type="domain" description="Signal transduction histidine kinase subgroup 2 dimerisation and phosphoacceptor" evidence="10">
    <location>
        <begin position="386"/>
        <end position="456"/>
    </location>
</feature>
<dbReference type="SUPFAM" id="SSF48452">
    <property type="entry name" value="TPR-like"/>
    <property type="match status" value="1"/>
</dbReference>
<keyword evidence="3" id="KW-0597">Phosphoprotein</keyword>
<dbReference type="EC" id="2.7.13.3" evidence="2"/>
<name>A0ABW3KQ56_9FLAO</name>
<dbReference type="InterPro" id="IPR011990">
    <property type="entry name" value="TPR-like_helical_dom_sf"/>
</dbReference>
<dbReference type="PANTHER" id="PTHR41523">
    <property type="entry name" value="TWO-COMPONENT SYSTEM SENSOR PROTEIN"/>
    <property type="match status" value="1"/>
</dbReference>
<evidence type="ECO:0000256" key="7">
    <source>
        <dbReference type="ARBA" id="ARBA00022840"/>
    </source>
</evidence>
<dbReference type="PANTHER" id="PTHR41523:SF8">
    <property type="entry name" value="ETHYLENE RESPONSE SENSOR PROTEIN"/>
    <property type="match status" value="1"/>
</dbReference>
<gene>
    <name evidence="11" type="ORF">ACFQ13_03965</name>
</gene>
<keyword evidence="7" id="KW-0067">ATP-binding</keyword>